<dbReference type="Pfam" id="PF03367">
    <property type="entry name" value="Zn_ribbon_ZPR1"/>
    <property type="match status" value="1"/>
</dbReference>
<dbReference type="PANTHER" id="PTHR10876:SF0">
    <property type="entry name" value="ZINC FINGER PROTEIN ZPR1"/>
    <property type="match status" value="1"/>
</dbReference>
<organism evidence="7 8">
    <name type="scientific">Plakobranchus ocellatus</name>
    <dbReference type="NCBI Taxonomy" id="259542"/>
    <lineage>
        <taxon>Eukaryota</taxon>
        <taxon>Metazoa</taxon>
        <taxon>Spiralia</taxon>
        <taxon>Lophotrochozoa</taxon>
        <taxon>Mollusca</taxon>
        <taxon>Gastropoda</taxon>
        <taxon>Heterobranchia</taxon>
        <taxon>Euthyneura</taxon>
        <taxon>Panpulmonata</taxon>
        <taxon>Sacoglossa</taxon>
        <taxon>Placobranchoidea</taxon>
        <taxon>Plakobranchidae</taxon>
        <taxon>Plakobranchus</taxon>
    </lineage>
</organism>
<evidence type="ECO:0000256" key="1">
    <source>
        <dbReference type="ARBA" id="ARBA00008354"/>
    </source>
</evidence>
<dbReference type="Gene3D" id="2.20.25.420">
    <property type="entry name" value="ZPR1, zinc finger domain"/>
    <property type="match status" value="1"/>
</dbReference>
<keyword evidence="2" id="KW-0479">Metal-binding</keyword>
<dbReference type="PANTHER" id="PTHR10876">
    <property type="entry name" value="ZINC FINGER PROTEIN ZPR1"/>
    <property type="match status" value="1"/>
</dbReference>
<evidence type="ECO:0000259" key="6">
    <source>
        <dbReference type="SMART" id="SM00709"/>
    </source>
</evidence>
<protein>
    <submittedName>
        <fullName evidence="7">Zinc finger protein zpr1</fullName>
    </submittedName>
</protein>
<keyword evidence="4" id="KW-0862">Zinc</keyword>
<evidence type="ECO:0000256" key="5">
    <source>
        <dbReference type="SAM" id="MobiDB-lite"/>
    </source>
</evidence>
<dbReference type="InterPro" id="IPR004457">
    <property type="entry name" value="Znf_ZPR1"/>
</dbReference>
<name>A0AAV4DRS1_9GAST</name>
<dbReference type="InterPro" id="IPR056180">
    <property type="entry name" value="ZPR1_jr_dom"/>
</dbReference>
<evidence type="ECO:0000313" key="7">
    <source>
        <dbReference type="EMBL" id="GFO47007.1"/>
    </source>
</evidence>
<feature type="region of interest" description="Disordered" evidence="5">
    <location>
        <begin position="41"/>
        <end position="69"/>
    </location>
</feature>
<gene>
    <name evidence="7" type="ORF">PoB_007351200</name>
</gene>
<keyword evidence="8" id="KW-1185">Reference proteome</keyword>
<dbReference type="GO" id="GO:0005634">
    <property type="term" value="C:nucleus"/>
    <property type="evidence" value="ECO:0007669"/>
    <property type="project" value="TreeGrafter"/>
</dbReference>
<comment type="caution">
    <text evidence="7">The sequence shown here is derived from an EMBL/GenBank/DDBJ whole genome shotgun (WGS) entry which is preliminary data.</text>
</comment>
<dbReference type="InterPro" id="IPR042452">
    <property type="entry name" value="ZPR1_Znf1/2"/>
</dbReference>
<accession>A0AAV4DRS1</accession>
<evidence type="ECO:0000313" key="8">
    <source>
        <dbReference type="Proteomes" id="UP000735302"/>
    </source>
</evidence>
<dbReference type="AlphaFoldDB" id="A0AAV4DRS1"/>
<dbReference type="SMART" id="SM00709">
    <property type="entry name" value="Zpr1"/>
    <property type="match status" value="1"/>
</dbReference>
<proteinExistence type="inferred from homology"/>
<keyword evidence="3" id="KW-0863">Zinc-finger</keyword>
<dbReference type="NCBIfam" id="TIGR00310">
    <property type="entry name" value="ZPR1_znf"/>
    <property type="match status" value="1"/>
</dbReference>
<dbReference type="Proteomes" id="UP000735302">
    <property type="component" value="Unassembled WGS sequence"/>
</dbReference>
<dbReference type="InterPro" id="IPR042451">
    <property type="entry name" value="ZPR1_A/B_dom"/>
</dbReference>
<feature type="domain" description="Zinc finger ZPR1-type" evidence="6">
    <location>
        <begin position="77"/>
        <end position="237"/>
    </location>
</feature>
<comment type="similarity">
    <text evidence="1">Belongs to the ZPR1 family.</text>
</comment>
<evidence type="ECO:0000256" key="3">
    <source>
        <dbReference type="ARBA" id="ARBA00022771"/>
    </source>
</evidence>
<dbReference type="GO" id="GO:0008270">
    <property type="term" value="F:zinc ion binding"/>
    <property type="evidence" value="ECO:0007669"/>
    <property type="project" value="UniProtKB-KW"/>
</dbReference>
<dbReference type="FunFam" id="2.20.25.420:FF:000003">
    <property type="entry name" value="zinc finger protein ZPR1"/>
    <property type="match status" value="1"/>
</dbReference>
<sequence>MVRSKLAPQRDPQLVVAHFARTRAQDEQLGFFLEDEIGEERRAEGSGDGPHQAANQAVGQDDGEGFNSQNEVLSFPTNCPDCSSPCDTNMKLVNIPFFKEVIIMATTCEKCGHRDNEVKSSGGVEPQGQLITLQMTTPEDMSRDVLKSETAGLRIPELDFEMEPGTLGGKFTTVEGLLEDAKNQLNSNPFTSGDSSLKGVTSKLDVFCHKLEDIIKGKVRGYHFVLDDPAGNSFIQSLCAPEPDPQLEVTRYERNWDQNEELGLNDMKTENYEET</sequence>
<dbReference type="Gene3D" id="2.60.120.1040">
    <property type="entry name" value="ZPR1, A/B domain"/>
    <property type="match status" value="1"/>
</dbReference>
<feature type="region of interest" description="Disordered" evidence="5">
    <location>
        <begin position="254"/>
        <end position="275"/>
    </location>
</feature>
<reference evidence="7 8" key="1">
    <citation type="journal article" date="2021" name="Elife">
        <title>Chloroplast acquisition without the gene transfer in kleptoplastic sea slugs, Plakobranchus ocellatus.</title>
        <authorList>
            <person name="Maeda T."/>
            <person name="Takahashi S."/>
            <person name="Yoshida T."/>
            <person name="Shimamura S."/>
            <person name="Takaki Y."/>
            <person name="Nagai Y."/>
            <person name="Toyoda A."/>
            <person name="Suzuki Y."/>
            <person name="Arimoto A."/>
            <person name="Ishii H."/>
            <person name="Satoh N."/>
            <person name="Nishiyama T."/>
            <person name="Hasebe M."/>
            <person name="Maruyama T."/>
            <person name="Minagawa J."/>
            <person name="Obokata J."/>
            <person name="Shigenobu S."/>
        </authorList>
    </citation>
    <scope>NUCLEOTIDE SEQUENCE [LARGE SCALE GENOMIC DNA]</scope>
</reference>
<dbReference type="EMBL" id="BLXT01008249">
    <property type="protein sequence ID" value="GFO47007.1"/>
    <property type="molecule type" value="Genomic_DNA"/>
</dbReference>
<dbReference type="FunFam" id="2.60.120.1040:FF:000001">
    <property type="entry name" value="Zinc finger protein ZPR1"/>
    <property type="match status" value="1"/>
</dbReference>
<evidence type="ECO:0000256" key="2">
    <source>
        <dbReference type="ARBA" id="ARBA00022723"/>
    </source>
</evidence>
<dbReference type="Pfam" id="PF22794">
    <property type="entry name" value="jr-ZPR1"/>
    <property type="match status" value="1"/>
</dbReference>
<evidence type="ECO:0000256" key="4">
    <source>
        <dbReference type="ARBA" id="ARBA00022833"/>
    </source>
</evidence>
<dbReference type="InterPro" id="IPR040141">
    <property type="entry name" value="ZPR1"/>
</dbReference>